<keyword evidence="6 12" id="KW-1133">Transmembrane helix</keyword>
<feature type="domain" description="Cell envelope-related transcriptional attenuator" evidence="13">
    <location>
        <begin position="91"/>
        <end position="234"/>
    </location>
</feature>
<keyword evidence="3" id="KW-1003">Cell membrane</keyword>
<evidence type="ECO:0000256" key="3">
    <source>
        <dbReference type="ARBA" id="ARBA00022475"/>
    </source>
</evidence>
<evidence type="ECO:0000256" key="6">
    <source>
        <dbReference type="ARBA" id="ARBA00022989"/>
    </source>
</evidence>
<evidence type="ECO:0000256" key="1">
    <source>
        <dbReference type="ARBA" id="ARBA00004401"/>
    </source>
</evidence>
<accession>A0ABU4GCS6</accession>
<proteinExistence type="inferred from homology"/>
<name>A0ABU4GCS6_9BACL</name>
<evidence type="ECO:0000313" key="14">
    <source>
        <dbReference type="EMBL" id="MDW0114780.1"/>
    </source>
</evidence>
<evidence type="ECO:0000256" key="11">
    <source>
        <dbReference type="ARBA" id="ARBA00040752"/>
    </source>
</evidence>
<evidence type="ECO:0000313" key="15">
    <source>
        <dbReference type="Proteomes" id="UP001282284"/>
    </source>
</evidence>
<keyword evidence="7" id="KW-0805">Transcription regulation</keyword>
<sequence>MTEDQYEGPVPRRRRRRRRLRVGRLFFTLLFLIFIIGGLYSYIQYQKGKSLAEGNAIDPGPFKGDVIDPKNPSVENYLLLGVDDDGSGKSRTDTMMVLSWNKKEGSLRLVSFMRDIYADIPGYQSYKLNTAYYLNGVQTAKDTITGMFGIPIHHYAIIDFDNFESIVDIAFPNGVEMNVKKEMSEKIGVTLMPGKQHLNGKELLGYARFRADAEGDFGRVGRQQEVLAAIKEEALRPGMLLHVPKLSGALTGYIETDLTAKEEISKALTLLMNGKPELETLTIPIEGTYRFTRYEHAGSVIELDLEKNKEALAAFLEPTTD</sequence>
<evidence type="ECO:0000256" key="8">
    <source>
        <dbReference type="ARBA" id="ARBA00023136"/>
    </source>
</evidence>
<evidence type="ECO:0000256" key="10">
    <source>
        <dbReference type="ARBA" id="ARBA00037178"/>
    </source>
</evidence>
<comment type="similarity">
    <text evidence="2">Belongs to the LytR/CpsA/Psr (LCP) family.</text>
</comment>
<dbReference type="NCBIfam" id="TIGR00350">
    <property type="entry name" value="lytR_cpsA_psr"/>
    <property type="match status" value="1"/>
</dbReference>
<gene>
    <name evidence="14" type="ORF">QT711_16410</name>
</gene>
<feature type="transmembrane region" description="Helical" evidence="12">
    <location>
        <begin position="22"/>
        <end position="43"/>
    </location>
</feature>
<evidence type="ECO:0000256" key="9">
    <source>
        <dbReference type="ARBA" id="ARBA00023163"/>
    </source>
</evidence>
<dbReference type="Pfam" id="PF03816">
    <property type="entry name" value="LytR_cpsA_psr"/>
    <property type="match status" value="1"/>
</dbReference>
<evidence type="ECO:0000256" key="4">
    <source>
        <dbReference type="ARBA" id="ARBA00022692"/>
    </source>
</evidence>
<keyword evidence="5" id="KW-0735">Signal-anchor</keyword>
<dbReference type="Proteomes" id="UP001282284">
    <property type="component" value="Unassembled WGS sequence"/>
</dbReference>
<dbReference type="EMBL" id="JAUBDI010000022">
    <property type="protein sequence ID" value="MDW0114780.1"/>
    <property type="molecule type" value="Genomic_DNA"/>
</dbReference>
<comment type="caution">
    <text evidence="14">The sequence shown here is derived from an EMBL/GenBank/DDBJ whole genome shotgun (WGS) entry which is preliminary data.</text>
</comment>
<dbReference type="RefSeq" id="WP_317946076.1">
    <property type="nucleotide sequence ID" value="NZ_JAUBDI010000022.1"/>
</dbReference>
<dbReference type="PANTHER" id="PTHR33392">
    <property type="entry name" value="POLYISOPRENYL-TEICHOIC ACID--PEPTIDOGLYCAN TEICHOIC ACID TRANSFERASE TAGU"/>
    <property type="match status" value="1"/>
</dbReference>
<keyword evidence="9" id="KW-0804">Transcription</keyword>
<dbReference type="InterPro" id="IPR050922">
    <property type="entry name" value="LytR/CpsA/Psr_CW_biosynth"/>
</dbReference>
<organism evidence="14 15">
    <name type="scientific">Sporosarcina saromensis</name>
    <dbReference type="NCBI Taxonomy" id="359365"/>
    <lineage>
        <taxon>Bacteria</taxon>
        <taxon>Bacillati</taxon>
        <taxon>Bacillota</taxon>
        <taxon>Bacilli</taxon>
        <taxon>Bacillales</taxon>
        <taxon>Caryophanaceae</taxon>
        <taxon>Sporosarcina</taxon>
    </lineage>
</organism>
<evidence type="ECO:0000259" key="13">
    <source>
        <dbReference type="Pfam" id="PF03816"/>
    </source>
</evidence>
<keyword evidence="4 12" id="KW-0812">Transmembrane</keyword>
<dbReference type="PANTHER" id="PTHR33392:SF8">
    <property type="entry name" value="REGULATORY PROTEIN MSRR"/>
    <property type="match status" value="1"/>
</dbReference>
<reference evidence="14 15" key="1">
    <citation type="submission" date="2023-06" db="EMBL/GenBank/DDBJ databases">
        <title>Sporosarcina sp. nov., isolated from Korean traditional fermented seafood 'Jeotgal'.</title>
        <authorList>
            <person name="Yang A.I."/>
            <person name="Shin N.-R."/>
        </authorList>
    </citation>
    <scope>NUCLEOTIDE SEQUENCE [LARGE SCALE GENOMIC DNA]</scope>
    <source>
        <strain evidence="14 15">KCTC13119</strain>
    </source>
</reference>
<keyword evidence="15" id="KW-1185">Reference proteome</keyword>
<dbReference type="InterPro" id="IPR004474">
    <property type="entry name" value="LytR_CpsA_psr"/>
</dbReference>
<evidence type="ECO:0000256" key="5">
    <source>
        <dbReference type="ARBA" id="ARBA00022968"/>
    </source>
</evidence>
<comment type="subcellular location">
    <subcellularLocation>
        <location evidence="1">Cell membrane</location>
        <topology evidence="1">Single-pass type II membrane protein</topology>
    </subcellularLocation>
</comment>
<evidence type="ECO:0000256" key="2">
    <source>
        <dbReference type="ARBA" id="ARBA00006068"/>
    </source>
</evidence>
<evidence type="ECO:0000256" key="12">
    <source>
        <dbReference type="SAM" id="Phobius"/>
    </source>
</evidence>
<keyword evidence="8 12" id="KW-0472">Membrane</keyword>
<evidence type="ECO:0000256" key="7">
    <source>
        <dbReference type="ARBA" id="ARBA00023015"/>
    </source>
</evidence>
<comment type="function">
    <text evidence="10">Involved in SarA attenuation. Affects resistance to oxacillin and teicoplanin, as well as the synthesis of virulence factors.</text>
</comment>
<dbReference type="Gene3D" id="3.40.630.190">
    <property type="entry name" value="LCP protein"/>
    <property type="match status" value="1"/>
</dbReference>
<protein>
    <recommendedName>
        <fullName evidence="11">Regulatory protein MsrR</fullName>
    </recommendedName>
</protein>